<keyword evidence="4 6" id="KW-0168">Coated pit</keyword>
<dbReference type="EMBL" id="OOIP01000027">
    <property type="protein sequence ID" value="SPO41382.1"/>
    <property type="molecule type" value="Genomic_DNA"/>
</dbReference>
<protein>
    <recommendedName>
        <fullName evidence="6">Clathrin light chain</fullName>
    </recommendedName>
</protein>
<evidence type="ECO:0000256" key="6">
    <source>
        <dbReference type="RuleBase" id="RU363137"/>
    </source>
</evidence>
<dbReference type="GO" id="GO:0030132">
    <property type="term" value="C:clathrin coat of coated pit"/>
    <property type="evidence" value="ECO:0007669"/>
    <property type="project" value="InterPro"/>
</dbReference>
<dbReference type="OrthoDB" id="5512at2759"/>
<dbReference type="AlphaFoldDB" id="A0A5C3FAG3"/>
<evidence type="ECO:0000256" key="2">
    <source>
        <dbReference type="ARBA" id="ARBA00005263"/>
    </source>
</evidence>
<sequence length="305" mass="33380">MAATRPSHARRVQRLATYALEPPTNFYAQAERRNKHKAISKAESDVGNFRAEDGSKKEKIIVKNRMAEAKFRKQRSCDLAEGTTRARVNKTLDLHNSQSKTITHTAPGEIVAGLCNSAKLSKLADPASRPRLPTAPPAFLYYRDSSVPFGPRSAPWVFNILAEAFNQMADMCGRAAKDLSRPALAERIRARHWHRPMGFKEAMAVLTVVEHIIAVNLVLRAGAHLALHCDNEGVRHGLLAGSVRGDAAPVILRLFDLALHRSSSFSCVQATPFPVAHLELAIAGSYRLALPTDEALALRAAFAAL</sequence>
<name>A0A5C3FAG3_9BASI</name>
<evidence type="ECO:0000256" key="5">
    <source>
        <dbReference type="ARBA" id="ARBA00023329"/>
    </source>
</evidence>
<keyword evidence="5 6" id="KW-0968">Cytoplasmic vesicle</keyword>
<accession>A0A5C3FAG3</accession>
<proteinExistence type="inferred from homology"/>
<evidence type="ECO:0000256" key="3">
    <source>
        <dbReference type="ARBA" id="ARBA00023136"/>
    </source>
</evidence>
<evidence type="ECO:0000313" key="8">
    <source>
        <dbReference type="Proteomes" id="UP000323386"/>
    </source>
</evidence>
<keyword evidence="8" id="KW-1185">Reference proteome</keyword>
<dbReference type="Pfam" id="PF01086">
    <property type="entry name" value="Clathrin_lg_ch"/>
    <property type="match status" value="1"/>
</dbReference>
<dbReference type="GO" id="GO:0005198">
    <property type="term" value="F:structural molecule activity"/>
    <property type="evidence" value="ECO:0007669"/>
    <property type="project" value="InterPro"/>
</dbReference>
<comment type="similarity">
    <text evidence="2 6">Belongs to the clathrin light chain family.</text>
</comment>
<reference evidence="7 8" key="1">
    <citation type="submission" date="2018-03" db="EMBL/GenBank/DDBJ databases">
        <authorList>
            <person name="Guldener U."/>
        </authorList>
    </citation>
    <scope>NUCLEOTIDE SEQUENCE [LARGE SCALE GENOMIC DNA]</scope>
    <source>
        <strain evidence="7 8">DAOM196992</strain>
    </source>
</reference>
<gene>
    <name evidence="7" type="ORF">PSFLO_06864</name>
</gene>
<dbReference type="GO" id="GO:0006886">
    <property type="term" value="P:intracellular protein transport"/>
    <property type="evidence" value="ECO:0007669"/>
    <property type="project" value="InterPro"/>
</dbReference>
<organism evidence="7 8">
    <name type="scientific">Pseudozyma flocculosa</name>
    <dbReference type="NCBI Taxonomy" id="84751"/>
    <lineage>
        <taxon>Eukaryota</taxon>
        <taxon>Fungi</taxon>
        <taxon>Dikarya</taxon>
        <taxon>Basidiomycota</taxon>
        <taxon>Ustilaginomycotina</taxon>
        <taxon>Ustilaginomycetes</taxon>
        <taxon>Ustilaginales</taxon>
        <taxon>Ustilaginaceae</taxon>
        <taxon>Pseudozyma</taxon>
    </lineage>
</organism>
<dbReference type="Proteomes" id="UP000323386">
    <property type="component" value="Unassembled WGS sequence"/>
</dbReference>
<dbReference type="GO" id="GO:0030130">
    <property type="term" value="C:clathrin coat of trans-Golgi network vesicle"/>
    <property type="evidence" value="ECO:0007669"/>
    <property type="project" value="InterPro"/>
</dbReference>
<dbReference type="InterPro" id="IPR000996">
    <property type="entry name" value="Clathrin_L-chain"/>
</dbReference>
<comment type="subcellular location">
    <subcellularLocation>
        <location evidence="1 6">Cytoplasmic vesicle membrane</location>
        <topology evidence="1 6">Peripheral membrane protein</topology>
        <orientation evidence="1 6">Cytoplasmic side</orientation>
    </subcellularLocation>
    <subcellularLocation>
        <location evidence="6">Membrane</location>
        <location evidence="6">Coated pit</location>
        <topology evidence="6">Peripheral membrane protein</topology>
        <orientation evidence="6">Cytoplasmic side</orientation>
    </subcellularLocation>
    <text evidence="6">Cytoplasmic face of coated pits and vesicles.</text>
</comment>
<comment type="function">
    <text evidence="6">Clathrin is the major protein of the polyhedral coat of coated pits and vesicles.</text>
</comment>
<evidence type="ECO:0000256" key="4">
    <source>
        <dbReference type="ARBA" id="ARBA00023176"/>
    </source>
</evidence>
<evidence type="ECO:0000313" key="7">
    <source>
        <dbReference type="EMBL" id="SPO41382.1"/>
    </source>
</evidence>
<evidence type="ECO:0000256" key="1">
    <source>
        <dbReference type="ARBA" id="ARBA00004180"/>
    </source>
</evidence>
<keyword evidence="3 6" id="KW-0472">Membrane</keyword>
<dbReference type="GO" id="GO:0016192">
    <property type="term" value="P:vesicle-mediated transport"/>
    <property type="evidence" value="ECO:0007669"/>
    <property type="project" value="InterPro"/>
</dbReference>